<evidence type="ECO:0000256" key="1">
    <source>
        <dbReference type="ARBA" id="ARBA00004123"/>
    </source>
</evidence>
<keyword evidence="6" id="KW-0653">Protein transport</keyword>
<dbReference type="InterPro" id="IPR016024">
    <property type="entry name" value="ARM-type_fold"/>
</dbReference>
<dbReference type="PANTHER" id="PTHR10527">
    <property type="entry name" value="IMPORTIN BETA"/>
    <property type="match status" value="1"/>
</dbReference>
<dbReference type="GO" id="GO:0005737">
    <property type="term" value="C:cytoplasm"/>
    <property type="evidence" value="ECO:0007669"/>
    <property type="project" value="UniProtKB-SubCell"/>
</dbReference>
<evidence type="ECO:0000256" key="3">
    <source>
        <dbReference type="ARBA" id="ARBA00022448"/>
    </source>
</evidence>
<dbReference type="InterPro" id="IPR057672">
    <property type="entry name" value="TPR_IPO4/5"/>
</dbReference>
<dbReference type="AlphaFoldDB" id="A0AAD7PLZ3"/>
<comment type="caution">
    <text evidence="9">The sequence shown here is derived from an EMBL/GenBank/DDBJ whole genome shotgun (WGS) entry which is preliminary data.</text>
</comment>
<evidence type="ECO:0000313" key="9">
    <source>
        <dbReference type="EMBL" id="KAJ7960057.1"/>
    </source>
</evidence>
<evidence type="ECO:0000256" key="5">
    <source>
        <dbReference type="ARBA" id="ARBA00022737"/>
    </source>
</evidence>
<evidence type="ECO:0000313" key="10">
    <source>
        <dbReference type="Proteomes" id="UP001163823"/>
    </source>
</evidence>
<feature type="domain" description="IPO4/5-like TPR repeats" evidence="8">
    <location>
        <begin position="133"/>
        <end position="286"/>
    </location>
</feature>
<protein>
    <submittedName>
        <fullName evidence="9">Importin-5-like</fullName>
    </submittedName>
</protein>
<dbReference type="EMBL" id="JARAOO010000008">
    <property type="protein sequence ID" value="KAJ7960057.1"/>
    <property type="molecule type" value="Genomic_DNA"/>
</dbReference>
<dbReference type="Gene3D" id="1.25.10.10">
    <property type="entry name" value="Leucine-rich Repeat Variant"/>
    <property type="match status" value="2"/>
</dbReference>
<evidence type="ECO:0000259" key="8">
    <source>
        <dbReference type="Pfam" id="PF25780"/>
    </source>
</evidence>
<dbReference type="Proteomes" id="UP001163823">
    <property type="component" value="Chromosome 8"/>
</dbReference>
<gene>
    <name evidence="9" type="ORF">O6P43_020551</name>
</gene>
<evidence type="ECO:0000256" key="6">
    <source>
        <dbReference type="ARBA" id="ARBA00022927"/>
    </source>
</evidence>
<dbReference type="KEGG" id="qsa:O6P43_020551"/>
<keyword evidence="7" id="KW-0539">Nucleus</keyword>
<keyword evidence="10" id="KW-1185">Reference proteome</keyword>
<dbReference type="InterPro" id="IPR040122">
    <property type="entry name" value="Importin_beta"/>
</dbReference>
<comment type="subcellular location">
    <subcellularLocation>
        <location evidence="2">Cytoplasm</location>
    </subcellularLocation>
    <subcellularLocation>
        <location evidence="1">Nucleus</location>
    </subcellularLocation>
</comment>
<accession>A0AAD7PLZ3</accession>
<keyword evidence="4" id="KW-0963">Cytoplasm</keyword>
<name>A0AAD7PLZ3_QUISA</name>
<dbReference type="InterPro" id="IPR011989">
    <property type="entry name" value="ARM-like"/>
</dbReference>
<sequence length="605" mass="68424">MEKQGETQMEPEFSKPLQSQAFEILCSNDIKPMETLFSLLCSPQQSQRSQAQKFLDCSKKHYPDLLFIKLVYLIRCSTHVETRSTAVRVLRLVQVRDLWPKLSEMAQVNLKSHFLVYLKEEDSMLVLRLFSVVLAEMLSLIYKTGNQWPELLDFLVESVRKNDNKFQETALLVLACLSKDSRWSVCLGLKDSLLGLHLALLKALASPNHDVQVASFGAVVSLISLFSDSSSDCNWFHNLLRAMMVGVFNLLNSSQDNYAQRAFKEFMTLVLEESQLVKPYLIDIVQDMLQIAESQRSSEEIKCFAIRLVISMAQMKDLAPLMLDLPYPIMVRLFSVPMEMLLCIEEEKPCNGVGGGESDNGEGDNAGKANIYNFAIMCLNQLTMTLGAQKIVPIAFELLSLYLDAQEWQKRHAGIALLAVIAKDCSDEMILMGDFLGEVVTNILKLFQDSNVQVRRAAFSFMQMPTNFVQVIQILYHPRIVPALAAVLDKDQNNRVKEQAASAMLFFLKNTLPESLTLYIDVEPIMKKLLALLQEAIRGIRVCAEFGTAEFKPFVKRILSELSLVIRYPNRSYSENVKAYDIAVSALGRICEFHRDSIDATTVVF</sequence>
<evidence type="ECO:0000256" key="4">
    <source>
        <dbReference type="ARBA" id="ARBA00022490"/>
    </source>
</evidence>
<proteinExistence type="predicted"/>
<dbReference type="Pfam" id="PF25780">
    <property type="entry name" value="TPR_IPO5"/>
    <property type="match status" value="1"/>
</dbReference>
<keyword evidence="5" id="KW-0677">Repeat</keyword>
<keyword evidence="3" id="KW-0813">Transport</keyword>
<evidence type="ECO:0000256" key="2">
    <source>
        <dbReference type="ARBA" id="ARBA00004496"/>
    </source>
</evidence>
<evidence type="ECO:0000256" key="7">
    <source>
        <dbReference type="ARBA" id="ARBA00023242"/>
    </source>
</evidence>
<dbReference type="GO" id="GO:0006606">
    <property type="term" value="P:protein import into nucleus"/>
    <property type="evidence" value="ECO:0007669"/>
    <property type="project" value="InterPro"/>
</dbReference>
<dbReference type="SUPFAM" id="SSF48371">
    <property type="entry name" value="ARM repeat"/>
    <property type="match status" value="1"/>
</dbReference>
<reference evidence="9" key="1">
    <citation type="journal article" date="2023" name="Science">
        <title>Elucidation of the pathway for biosynthesis of saponin adjuvants from the soapbark tree.</title>
        <authorList>
            <person name="Reed J."/>
            <person name="Orme A."/>
            <person name="El-Demerdash A."/>
            <person name="Owen C."/>
            <person name="Martin L.B.B."/>
            <person name="Misra R.C."/>
            <person name="Kikuchi S."/>
            <person name="Rejzek M."/>
            <person name="Martin A.C."/>
            <person name="Harkess A."/>
            <person name="Leebens-Mack J."/>
            <person name="Louveau T."/>
            <person name="Stephenson M.J."/>
            <person name="Osbourn A."/>
        </authorList>
    </citation>
    <scope>NUCLEOTIDE SEQUENCE</scope>
    <source>
        <strain evidence="9">S10</strain>
    </source>
</reference>
<organism evidence="9 10">
    <name type="scientific">Quillaja saponaria</name>
    <name type="common">Soap bark tree</name>
    <dbReference type="NCBI Taxonomy" id="32244"/>
    <lineage>
        <taxon>Eukaryota</taxon>
        <taxon>Viridiplantae</taxon>
        <taxon>Streptophyta</taxon>
        <taxon>Embryophyta</taxon>
        <taxon>Tracheophyta</taxon>
        <taxon>Spermatophyta</taxon>
        <taxon>Magnoliopsida</taxon>
        <taxon>eudicotyledons</taxon>
        <taxon>Gunneridae</taxon>
        <taxon>Pentapetalae</taxon>
        <taxon>rosids</taxon>
        <taxon>fabids</taxon>
        <taxon>Fabales</taxon>
        <taxon>Quillajaceae</taxon>
        <taxon>Quillaja</taxon>
    </lineage>
</organism>